<name>A0A2P4YCS8_9STRA</name>
<organism evidence="1 2">
    <name type="scientific">Phytophthora palmivora</name>
    <dbReference type="NCBI Taxonomy" id="4796"/>
    <lineage>
        <taxon>Eukaryota</taxon>
        <taxon>Sar</taxon>
        <taxon>Stramenopiles</taxon>
        <taxon>Oomycota</taxon>
        <taxon>Peronosporomycetes</taxon>
        <taxon>Peronosporales</taxon>
        <taxon>Peronosporaceae</taxon>
        <taxon>Phytophthora</taxon>
    </lineage>
</organism>
<keyword evidence="2" id="KW-1185">Reference proteome</keyword>
<protein>
    <submittedName>
        <fullName evidence="1">Uncharacterized protein</fullName>
    </submittedName>
</protein>
<dbReference type="AlphaFoldDB" id="A0A2P4YCS8"/>
<evidence type="ECO:0000313" key="1">
    <source>
        <dbReference type="EMBL" id="POM75611.1"/>
    </source>
</evidence>
<dbReference type="OrthoDB" id="10039566at2759"/>
<dbReference type="GO" id="GO:0016020">
    <property type="term" value="C:membrane"/>
    <property type="evidence" value="ECO:0007669"/>
    <property type="project" value="TreeGrafter"/>
</dbReference>
<gene>
    <name evidence="1" type="ORF">PHPALM_7267</name>
</gene>
<proteinExistence type="predicted"/>
<comment type="caution">
    <text evidence="1">The sequence shown here is derived from an EMBL/GenBank/DDBJ whole genome shotgun (WGS) entry which is preliminary data.</text>
</comment>
<dbReference type="EMBL" id="NCKW01003732">
    <property type="protein sequence ID" value="POM75611.1"/>
    <property type="molecule type" value="Genomic_DNA"/>
</dbReference>
<sequence>MPITNLKAFNAMSDALMKEAEITLTSTASLEVHALGMSFSDLSFERDLPIEGFTGFSDPEPVIEKIELTTCTSSEYLININVTLNNTARMGLDCIGALNMSLYYGQDYLGYAVSQKPELGIPRGVSDQAYLITVDANDVSISSMVLSALTGSTQFYIVGNNPYVTTHGQFVEALSNVNMSVPSSSGSLTNLDIGSSCNLLSLLS</sequence>
<accession>A0A2P4YCS8</accession>
<reference evidence="1 2" key="1">
    <citation type="journal article" date="2017" name="Genome Biol. Evol.">
        <title>Phytophthora megakarya and P. palmivora, closely related causal agents of cacao black pod rot, underwent increases in genome sizes and gene numbers by different mechanisms.</title>
        <authorList>
            <person name="Ali S.S."/>
            <person name="Shao J."/>
            <person name="Lary D.J."/>
            <person name="Kronmiller B."/>
            <person name="Shen D."/>
            <person name="Strem M.D."/>
            <person name="Amoako-Attah I."/>
            <person name="Akrofi A.Y."/>
            <person name="Begoude B.A."/>
            <person name="Ten Hoopen G.M."/>
            <person name="Coulibaly K."/>
            <person name="Kebe B.I."/>
            <person name="Melnick R.L."/>
            <person name="Guiltinan M.J."/>
            <person name="Tyler B.M."/>
            <person name="Meinhardt L.W."/>
            <person name="Bailey B.A."/>
        </authorList>
    </citation>
    <scope>NUCLEOTIDE SEQUENCE [LARGE SCALE GENOMIC DNA]</scope>
    <source>
        <strain evidence="2">sbr112.9</strain>
    </source>
</reference>
<dbReference type="InterPro" id="IPR046368">
    <property type="entry name" value="Tag1"/>
</dbReference>
<dbReference type="PANTHER" id="PTHR35895">
    <property type="entry name" value="CHROMOSOME 16, WHOLE GENOME SHOTGUN SEQUENCE"/>
    <property type="match status" value="1"/>
</dbReference>
<dbReference type="Pfam" id="PF12505">
    <property type="entry name" value="DUF3712"/>
    <property type="match status" value="1"/>
</dbReference>
<dbReference type="PANTHER" id="PTHR35895:SF1">
    <property type="entry name" value="LIPID-BINDING SERUM GLYCOPROTEIN C-TERMINAL DOMAIN-CONTAINING PROTEIN"/>
    <property type="match status" value="1"/>
</dbReference>
<evidence type="ECO:0000313" key="2">
    <source>
        <dbReference type="Proteomes" id="UP000237271"/>
    </source>
</evidence>
<dbReference type="InterPro" id="IPR022185">
    <property type="entry name" value="DUF3712"/>
</dbReference>
<dbReference type="Proteomes" id="UP000237271">
    <property type="component" value="Unassembled WGS sequence"/>
</dbReference>